<protein>
    <submittedName>
        <fullName evidence="2">Alpha/beta hydrolase</fullName>
    </submittedName>
</protein>
<accession>A0A5J5I517</accession>
<evidence type="ECO:0000313" key="2">
    <source>
        <dbReference type="EMBL" id="KAA9030605.1"/>
    </source>
</evidence>
<dbReference type="Proteomes" id="UP000326671">
    <property type="component" value="Unassembled WGS sequence"/>
</dbReference>
<evidence type="ECO:0000313" key="3">
    <source>
        <dbReference type="Proteomes" id="UP000326671"/>
    </source>
</evidence>
<reference evidence="2 3" key="1">
    <citation type="submission" date="2019-09" db="EMBL/GenBank/DDBJ databases">
        <title>Whole genome sequences of isolates from the Mars Exploration Rovers.</title>
        <authorList>
            <person name="Seuylemezian A."/>
            <person name="Vaishampayan P."/>
        </authorList>
    </citation>
    <scope>NUCLEOTIDE SEQUENCE [LARGE SCALE GENOMIC DNA]</scope>
    <source>
        <strain evidence="2 3">MER_TA_151</strain>
    </source>
</reference>
<sequence length="299" mass="34228">MVKEVGSMNYSEIKPEEMYELICQANLPQQQAYVTRDKSKLYFRHYPSDSNRILILLHGISEDSKYLFRLAEYVSSNHLAQVYTPDLRGYGTYAERKGDVDYIGQLDDDLAGLIHLIKEKNNHAKIILGGHSIGGGTVLRFSGSQYSDLIDAFLFIAPYIHPNAPTNRKNEGGNSKVSLAKLILLYLFEALRIRGFHHWNILNVTKPMDIQHGGETLNLSFRLLMSRIPQNYQQNIKKITKPSFVVIGDKDELFYSEKFDSLFSPNQNIVTKVLPNHNHDGILFSSETYKEVEKWLAEL</sequence>
<dbReference type="Gene3D" id="3.40.50.1820">
    <property type="entry name" value="alpha/beta hydrolase"/>
    <property type="match status" value="1"/>
</dbReference>
<dbReference type="EMBL" id="VYKL01000006">
    <property type="protein sequence ID" value="KAA9030605.1"/>
    <property type="molecule type" value="Genomic_DNA"/>
</dbReference>
<dbReference type="InterPro" id="IPR029058">
    <property type="entry name" value="AB_hydrolase_fold"/>
</dbReference>
<dbReference type="GO" id="GO:0016787">
    <property type="term" value="F:hydrolase activity"/>
    <property type="evidence" value="ECO:0007669"/>
    <property type="project" value="UniProtKB-KW"/>
</dbReference>
<organism evidence="2 3">
    <name type="scientific">Niallia endozanthoxylica</name>
    <dbReference type="NCBI Taxonomy" id="2036016"/>
    <lineage>
        <taxon>Bacteria</taxon>
        <taxon>Bacillati</taxon>
        <taxon>Bacillota</taxon>
        <taxon>Bacilli</taxon>
        <taxon>Bacillales</taxon>
        <taxon>Bacillaceae</taxon>
        <taxon>Niallia</taxon>
    </lineage>
</organism>
<keyword evidence="3" id="KW-1185">Reference proteome</keyword>
<gene>
    <name evidence="2" type="ORF">F4V44_02070</name>
</gene>
<proteinExistence type="predicted"/>
<keyword evidence="2" id="KW-0378">Hydrolase</keyword>
<comment type="caution">
    <text evidence="2">The sequence shown here is derived from an EMBL/GenBank/DDBJ whole genome shotgun (WGS) entry which is preliminary data.</text>
</comment>
<dbReference type="SUPFAM" id="SSF53474">
    <property type="entry name" value="alpha/beta-Hydrolases"/>
    <property type="match status" value="1"/>
</dbReference>
<dbReference type="OrthoDB" id="9780932at2"/>
<dbReference type="AlphaFoldDB" id="A0A5J5I517"/>
<name>A0A5J5I517_9BACI</name>
<feature type="domain" description="Serine aminopeptidase S33" evidence="1">
    <location>
        <begin position="51"/>
        <end position="264"/>
    </location>
</feature>
<dbReference type="Pfam" id="PF12146">
    <property type="entry name" value="Hydrolase_4"/>
    <property type="match status" value="1"/>
</dbReference>
<evidence type="ECO:0000259" key="1">
    <source>
        <dbReference type="Pfam" id="PF12146"/>
    </source>
</evidence>
<dbReference type="InterPro" id="IPR022742">
    <property type="entry name" value="Hydrolase_4"/>
</dbReference>